<evidence type="ECO:0000313" key="3">
    <source>
        <dbReference type="Proteomes" id="UP001056429"/>
    </source>
</evidence>
<gene>
    <name evidence="2" type="ORF">KDK92_01380</name>
</gene>
<evidence type="ECO:0000313" key="2">
    <source>
        <dbReference type="EMBL" id="MCM1988376.1"/>
    </source>
</evidence>
<dbReference type="SUPFAM" id="SSF56112">
    <property type="entry name" value="Protein kinase-like (PK-like)"/>
    <property type="match status" value="1"/>
</dbReference>
<organism evidence="2 3">
    <name type="scientific">Oceanirhabdus seepicola</name>
    <dbReference type="NCBI Taxonomy" id="2828781"/>
    <lineage>
        <taxon>Bacteria</taxon>
        <taxon>Bacillati</taxon>
        <taxon>Bacillota</taxon>
        <taxon>Clostridia</taxon>
        <taxon>Eubacteriales</taxon>
        <taxon>Clostridiaceae</taxon>
        <taxon>Oceanirhabdus</taxon>
    </lineage>
</organism>
<proteinExistence type="predicted"/>
<protein>
    <submittedName>
        <fullName evidence="2">Phosphotransferase</fullName>
    </submittedName>
</protein>
<dbReference type="Gene3D" id="1.10.510.10">
    <property type="entry name" value="Transferase(Phosphotransferase) domain 1"/>
    <property type="match status" value="1"/>
</dbReference>
<reference evidence="2" key="2">
    <citation type="submission" date="2021-04" db="EMBL/GenBank/DDBJ databases">
        <authorList>
            <person name="Dong X."/>
        </authorList>
    </citation>
    <scope>NUCLEOTIDE SEQUENCE</scope>
    <source>
        <strain evidence="2">ZWT</strain>
    </source>
</reference>
<dbReference type="EMBL" id="JAGSOJ010000001">
    <property type="protein sequence ID" value="MCM1988376.1"/>
    <property type="molecule type" value="Genomic_DNA"/>
</dbReference>
<dbReference type="Proteomes" id="UP001056429">
    <property type="component" value="Unassembled WGS sequence"/>
</dbReference>
<dbReference type="InterPro" id="IPR002575">
    <property type="entry name" value="Aminoglycoside_PTrfase"/>
</dbReference>
<name>A0A9J6NZ03_9CLOT</name>
<keyword evidence="3" id="KW-1185">Reference proteome</keyword>
<feature type="domain" description="Aminoglycoside phosphotransferase" evidence="1">
    <location>
        <begin position="24"/>
        <end position="209"/>
    </location>
</feature>
<dbReference type="RefSeq" id="WP_250857245.1">
    <property type="nucleotide sequence ID" value="NZ_JAGSOJ010000001.1"/>
</dbReference>
<evidence type="ECO:0000259" key="1">
    <source>
        <dbReference type="Pfam" id="PF01636"/>
    </source>
</evidence>
<dbReference type="Pfam" id="PF01636">
    <property type="entry name" value="APH"/>
    <property type="match status" value="1"/>
</dbReference>
<sequence>MELNKVIGTGAQATVYSSEKYAIKLFKENYKKTDVFYEALINSIIENTELQVPKTYEVLNIDNQMAIKMDYIKGISLFDCIFNDKDNIEVYFKEMVKLQVKIHSKKVSLPFSLKDKLKDKIQGNKNLSIALKERMLILLNDLPEGNKLCHGDFHGYNILVCEGEYWIIDWIDSTIGCADGDACRTYLLYSLYFPELSEMYLMLYCKETGKEKERILAWLPVLAAARLSENIGNEEEKLMALINGNIK</sequence>
<dbReference type="AlphaFoldDB" id="A0A9J6NZ03"/>
<accession>A0A9J6NZ03</accession>
<dbReference type="Gene3D" id="3.90.1200.10">
    <property type="match status" value="1"/>
</dbReference>
<reference evidence="2" key="1">
    <citation type="journal article" date="2021" name="mSystems">
        <title>Bacteria and Archaea Synergistically Convert Glycine Betaine to Biogenic Methane in the Formosa Cold Seep of the South China Sea.</title>
        <authorList>
            <person name="Li L."/>
            <person name="Zhang W."/>
            <person name="Zhang S."/>
            <person name="Song L."/>
            <person name="Sun Q."/>
            <person name="Zhang H."/>
            <person name="Xiang H."/>
            <person name="Dong X."/>
        </authorList>
    </citation>
    <scope>NUCLEOTIDE SEQUENCE</scope>
    <source>
        <strain evidence="2">ZWT</strain>
    </source>
</reference>
<dbReference type="InterPro" id="IPR011009">
    <property type="entry name" value="Kinase-like_dom_sf"/>
</dbReference>
<comment type="caution">
    <text evidence="2">The sequence shown here is derived from an EMBL/GenBank/DDBJ whole genome shotgun (WGS) entry which is preliminary data.</text>
</comment>